<keyword evidence="1" id="KW-0812">Transmembrane</keyword>
<keyword evidence="1" id="KW-1133">Transmembrane helix</keyword>
<proteinExistence type="predicted"/>
<organism evidence="2 3">
    <name type="scientific">Sedimenticola selenatireducens</name>
    <dbReference type="NCBI Taxonomy" id="191960"/>
    <lineage>
        <taxon>Bacteria</taxon>
        <taxon>Pseudomonadati</taxon>
        <taxon>Pseudomonadota</taxon>
        <taxon>Gammaproteobacteria</taxon>
        <taxon>Chromatiales</taxon>
        <taxon>Sedimenticolaceae</taxon>
        <taxon>Sedimenticola</taxon>
    </lineage>
</organism>
<accession>A0A2N6CSZ6</accession>
<dbReference type="AlphaFoldDB" id="A0A2N6CSZ6"/>
<comment type="caution">
    <text evidence="2">The sequence shown here is derived from an EMBL/GenBank/DDBJ whole genome shotgun (WGS) entry which is preliminary data.</text>
</comment>
<gene>
    <name evidence="2" type="ORF">C0630_17035</name>
</gene>
<evidence type="ECO:0000313" key="3">
    <source>
        <dbReference type="Proteomes" id="UP000235015"/>
    </source>
</evidence>
<reference evidence="2 3" key="1">
    <citation type="submission" date="2017-11" db="EMBL/GenBank/DDBJ databases">
        <title>Genome-resolved metagenomics identifies genetic mobility, metabolic interactions, and unexpected diversity in perchlorate-reducing communities.</title>
        <authorList>
            <person name="Barnum T.P."/>
            <person name="Figueroa I.A."/>
            <person name="Carlstrom C.I."/>
            <person name="Lucas L.N."/>
            <person name="Engelbrektson A.L."/>
            <person name="Coates J.D."/>
        </authorList>
    </citation>
    <scope>NUCLEOTIDE SEQUENCE [LARGE SCALE GENOMIC DNA]</scope>
    <source>
        <strain evidence="2">BM301</strain>
    </source>
</reference>
<keyword evidence="1" id="KW-0472">Membrane</keyword>
<name>A0A2N6CSZ6_9GAMM</name>
<feature type="transmembrane region" description="Helical" evidence="1">
    <location>
        <begin position="45"/>
        <end position="63"/>
    </location>
</feature>
<sequence>MNPNTLMYTPEILLGFAGSSQPTGCGTGKKQVTAKYAKHAKENRFLYLIFALFAFLAVVMQSMEFTVCFQGVVEEWVWPWVCPRGS</sequence>
<evidence type="ECO:0000256" key="1">
    <source>
        <dbReference type="SAM" id="Phobius"/>
    </source>
</evidence>
<dbReference type="EMBL" id="PKUN01000027">
    <property type="protein sequence ID" value="PLX60227.1"/>
    <property type="molecule type" value="Genomic_DNA"/>
</dbReference>
<protein>
    <submittedName>
        <fullName evidence="2">Uncharacterized protein</fullName>
    </submittedName>
</protein>
<evidence type="ECO:0000313" key="2">
    <source>
        <dbReference type="EMBL" id="PLX60227.1"/>
    </source>
</evidence>
<dbReference type="Proteomes" id="UP000235015">
    <property type="component" value="Unassembled WGS sequence"/>
</dbReference>